<keyword evidence="1" id="KW-0812">Transmembrane</keyword>
<keyword evidence="3" id="KW-1185">Reference proteome</keyword>
<sequence>MFAGLPEASNFVGRRAAKVPWIHGSLFSWSEMHFRLLELPFEITLFGDPACYFLGEIFSTRSSSYMSFPEIELDPLTGGGRLLDPSCFTSSLEVDRSNLFSPLRLMMWWFDYDRGDFQKVLRSRNVRIVRWKLWEHLDILGGLIVFVSSALGFVYWIGEHASQLVIRFTCPIGRSQVVSLCFRKQTVVKAHILWNSILEISSSRTGFSSRLGNVSGFGTAVVIEVDTGPREVCVEIFEWEVSYMWLLVSSLWIMIIAVMVGSIINHSRSGWLSRRLFDFQIHKSSSQKSFVINACKRPKGAQGIVFDILEILRPL</sequence>
<dbReference type="EMBL" id="QGKV02000299">
    <property type="protein sequence ID" value="KAF3592900.1"/>
    <property type="molecule type" value="Genomic_DNA"/>
</dbReference>
<proteinExistence type="predicted"/>
<name>A0ABQ7E912_BRACR</name>
<comment type="caution">
    <text evidence="2">The sequence shown here is derived from an EMBL/GenBank/DDBJ whole genome shotgun (WGS) entry which is preliminary data.</text>
</comment>
<gene>
    <name evidence="2" type="ORF">DY000_02022710</name>
</gene>
<evidence type="ECO:0000313" key="3">
    <source>
        <dbReference type="Proteomes" id="UP000266723"/>
    </source>
</evidence>
<protein>
    <submittedName>
        <fullName evidence="2">Uncharacterized protein</fullName>
    </submittedName>
</protein>
<dbReference type="Proteomes" id="UP000266723">
    <property type="component" value="Unassembled WGS sequence"/>
</dbReference>
<organism evidence="2 3">
    <name type="scientific">Brassica cretica</name>
    <name type="common">Mustard</name>
    <dbReference type="NCBI Taxonomy" id="69181"/>
    <lineage>
        <taxon>Eukaryota</taxon>
        <taxon>Viridiplantae</taxon>
        <taxon>Streptophyta</taxon>
        <taxon>Embryophyta</taxon>
        <taxon>Tracheophyta</taxon>
        <taxon>Spermatophyta</taxon>
        <taxon>Magnoliopsida</taxon>
        <taxon>eudicotyledons</taxon>
        <taxon>Gunneridae</taxon>
        <taxon>Pentapetalae</taxon>
        <taxon>rosids</taxon>
        <taxon>malvids</taxon>
        <taxon>Brassicales</taxon>
        <taxon>Brassicaceae</taxon>
        <taxon>Brassiceae</taxon>
        <taxon>Brassica</taxon>
    </lineage>
</organism>
<evidence type="ECO:0000256" key="1">
    <source>
        <dbReference type="SAM" id="Phobius"/>
    </source>
</evidence>
<feature type="transmembrane region" description="Helical" evidence="1">
    <location>
        <begin position="243"/>
        <end position="265"/>
    </location>
</feature>
<keyword evidence="1" id="KW-1133">Transmembrane helix</keyword>
<feature type="transmembrane region" description="Helical" evidence="1">
    <location>
        <begin position="137"/>
        <end position="158"/>
    </location>
</feature>
<reference evidence="2 3" key="1">
    <citation type="journal article" date="2020" name="BMC Genomics">
        <title>Intraspecific diversification of the crop wild relative Brassica cretica Lam. using demographic model selection.</title>
        <authorList>
            <person name="Kioukis A."/>
            <person name="Michalopoulou V.A."/>
            <person name="Briers L."/>
            <person name="Pirintsos S."/>
            <person name="Studholme D.J."/>
            <person name="Pavlidis P."/>
            <person name="Sarris P.F."/>
        </authorList>
    </citation>
    <scope>NUCLEOTIDE SEQUENCE [LARGE SCALE GENOMIC DNA]</scope>
    <source>
        <strain evidence="3">cv. PFS-1207/04</strain>
    </source>
</reference>
<evidence type="ECO:0000313" key="2">
    <source>
        <dbReference type="EMBL" id="KAF3592900.1"/>
    </source>
</evidence>
<keyword evidence="1" id="KW-0472">Membrane</keyword>
<accession>A0ABQ7E912</accession>